<feature type="transmembrane region" description="Helical" evidence="7">
    <location>
        <begin position="182"/>
        <end position="200"/>
    </location>
</feature>
<dbReference type="EMBL" id="SDKM01000027">
    <property type="protein sequence ID" value="RYP84002.1"/>
    <property type="molecule type" value="Genomic_DNA"/>
</dbReference>
<feature type="domain" description="Phosphatidic acid phosphatase type 2/haloperoxidase" evidence="8">
    <location>
        <begin position="94"/>
        <end position="197"/>
    </location>
</feature>
<feature type="transmembrane region" description="Helical" evidence="7">
    <location>
        <begin position="159"/>
        <end position="176"/>
    </location>
</feature>
<gene>
    <name evidence="9" type="ORF">EKO23_17105</name>
</gene>
<evidence type="ECO:0000256" key="7">
    <source>
        <dbReference type="SAM" id="Phobius"/>
    </source>
</evidence>
<keyword evidence="10" id="KW-1185">Reference proteome</keyword>
<comment type="caution">
    <text evidence="9">The sequence shown here is derived from an EMBL/GenBank/DDBJ whole genome shotgun (WGS) entry which is preliminary data.</text>
</comment>
<proteinExistence type="predicted"/>
<feature type="transmembrane region" description="Helical" evidence="7">
    <location>
        <begin position="89"/>
        <end position="111"/>
    </location>
</feature>
<keyword evidence="6 7" id="KW-0472">Membrane</keyword>
<dbReference type="Proteomes" id="UP000295198">
    <property type="component" value="Unassembled WGS sequence"/>
</dbReference>
<protein>
    <submittedName>
        <fullName evidence="9">Phosphatase PAP2 family protein</fullName>
    </submittedName>
</protein>
<evidence type="ECO:0000256" key="4">
    <source>
        <dbReference type="ARBA" id="ARBA00022801"/>
    </source>
</evidence>
<evidence type="ECO:0000313" key="10">
    <source>
        <dbReference type="Proteomes" id="UP000295198"/>
    </source>
</evidence>
<dbReference type="GO" id="GO:0016787">
    <property type="term" value="F:hydrolase activity"/>
    <property type="evidence" value="ECO:0007669"/>
    <property type="project" value="UniProtKB-KW"/>
</dbReference>
<evidence type="ECO:0000256" key="3">
    <source>
        <dbReference type="ARBA" id="ARBA00022692"/>
    </source>
</evidence>
<dbReference type="Gene3D" id="1.20.144.10">
    <property type="entry name" value="Phosphatidic acid phosphatase type 2/haloperoxidase"/>
    <property type="match status" value="1"/>
</dbReference>
<keyword evidence="2" id="KW-1003">Cell membrane</keyword>
<accession>A0A4Q4Z885</accession>
<dbReference type="PANTHER" id="PTHR14969:SF62">
    <property type="entry name" value="DECAPRENYLPHOSPHORYL-5-PHOSPHORIBOSE PHOSPHATASE RV3807C-RELATED"/>
    <property type="match status" value="1"/>
</dbReference>
<organism evidence="9 10">
    <name type="scientific">Nocardioides guangzhouensis</name>
    <dbReference type="NCBI Taxonomy" id="2497878"/>
    <lineage>
        <taxon>Bacteria</taxon>
        <taxon>Bacillati</taxon>
        <taxon>Actinomycetota</taxon>
        <taxon>Actinomycetes</taxon>
        <taxon>Propionibacteriales</taxon>
        <taxon>Nocardioidaceae</taxon>
        <taxon>Nocardioides</taxon>
    </lineage>
</organism>
<keyword evidence="4" id="KW-0378">Hydrolase</keyword>
<sequence>MSPCLRSPSRSPGPVAHQGGVVASGSAVVWSGTQEDWFRGVNGVARATPWLHTPARLYAGYGVAVFAAVLLLSWWLARRDGDPGRMTAALWAPVGALVALGVNQVLVATVAEPRPYTSMPDALVLVARSTDPSFPSDHAVMAGAVAAGVFLVDRRLGAATVFLAVLMAVTRVYVGAHYPLDVATGLVVGAVVALASYGLARPVVSWLVTALSLTPVRPLLTARAPGIAP</sequence>
<feature type="transmembrane region" description="Helical" evidence="7">
    <location>
        <begin position="58"/>
        <end position="77"/>
    </location>
</feature>
<keyword evidence="5 7" id="KW-1133">Transmembrane helix</keyword>
<dbReference type="InterPro" id="IPR000326">
    <property type="entry name" value="PAP2/HPO"/>
</dbReference>
<dbReference type="SMART" id="SM00014">
    <property type="entry name" value="acidPPc"/>
    <property type="match status" value="1"/>
</dbReference>
<dbReference type="SUPFAM" id="SSF48317">
    <property type="entry name" value="Acid phosphatase/Vanadium-dependent haloperoxidase"/>
    <property type="match status" value="1"/>
</dbReference>
<dbReference type="InterPro" id="IPR036938">
    <property type="entry name" value="PAP2/HPO_sf"/>
</dbReference>
<dbReference type="PANTHER" id="PTHR14969">
    <property type="entry name" value="SPHINGOSINE-1-PHOSPHATE PHOSPHOHYDROLASE"/>
    <property type="match status" value="1"/>
</dbReference>
<evidence type="ECO:0000256" key="5">
    <source>
        <dbReference type="ARBA" id="ARBA00022989"/>
    </source>
</evidence>
<name>A0A4Q4Z885_9ACTN</name>
<evidence type="ECO:0000256" key="2">
    <source>
        <dbReference type="ARBA" id="ARBA00022475"/>
    </source>
</evidence>
<evidence type="ECO:0000259" key="8">
    <source>
        <dbReference type="SMART" id="SM00014"/>
    </source>
</evidence>
<comment type="subcellular location">
    <subcellularLocation>
        <location evidence="1">Cell membrane</location>
        <topology evidence="1">Multi-pass membrane protein</topology>
    </subcellularLocation>
</comment>
<reference evidence="9 10" key="1">
    <citation type="submission" date="2019-01" db="EMBL/GenBank/DDBJ databases">
        <title>Nocardioides guangzhouensis sp. nov., an actinobacterium isolated from soil.</title>
        <authorList>
            <person name="Fu Y."/>
            <person name="Cai Y."/>
            <person name="Lin Z."/>
            <person name="Chen P."/>
        </authorList>
    </citation>
    <scope>NUCLEOTIDE SEQUENCE [LARGE SCALE GENOMIC DNA]</scope>
    <source>
        <strain evidence="9 10">130</strain>
    </source>
</reference>
<keyword evidence="3 7" id="KW-0812">Transmembrane</keyword>
<dbReference type="AlphaFoldDB" id="A0A4Q4Z885"/>
<evidence type="ECO:0000313" key="9">
    <source>
        <dbReference type="EMBL" id="RYP84002.1"/>
    </source>
</evidence>
<evidence type="ECO:0000256" key="1">
    <source>
        <dbReference type="ARBA" id="ARBA00004651"/>
    </source>
</evidence>
<evidence type="ECO:0000256" key="6">
    <source>
        <dbReference type="ARBA" id="ARBA00023136"/>
    </source>
</evidence>
<dbReference type="OrthoDB" id="5243958at2"/>
<dbReference type="GO" id="GO:0005886">
    <property type="term" value="C:plasma membrane"/>
    <property type="evidence" value="ECO:0007669"/>
    <property type="project" value="UniProtKB-SubCell"/>
</dbReference>
<dbReference type="Pfam" id="PF01569">
    <property type="entry name" value="PAP2"/>
    <property type="match status" value="1"/>
</dbReference>